<name>A0A6A7FMG4_9CRUS</name>
<dbReference type="GO" id="GO:0098719">
    <property type="term" value="P:sodium ion import across plasma membrane"/>
    <property type="evidence" value="ECO:0007669"/>
    <property type="project" value="TreeGrafter"/>
</dbReference>
<reference evidence="14" key="1">
    <citation type="submission" date="2017-11" db="EMBL/GenBank/DDBJ databases">
        <title>The sensing device of the deep-sea amphipod.</title>
        <authorList>
            <person name="Kobayashi H."/>
            <person name="Nagahama T."/>
            <person name="Arai W."/>
            <person name="Sasagawa Y."/>
            <person name="Umeda M."/>
            <person name="Hayashi T."/>
            <person name="Nikaido I."/>
            <person name="Watanabe H."/>
            <person name="Oguri K."/>
            <person name="Kitazato H."/>
            <person name="Fujioka K."/>
            <person name="Kido Y."/>
            <person name="Takami H."/>
        </authorList>
    </citation>
    <scope>NUCLEOTIDE SEQUENCE</scope>
    <source>
        <tissue evidence="14">Whole body</tissue>
    </source>
</reference>
<evidence type="ECO:0000313" key="14">
    <source>
        <dbReference type="EMBL" id="LAC19771.1"/>
    </source>
</evidence>
<accession>A0A6A7FMG4</accession>
<evidence type="ECO:0000256" key="12">
    <source>
        <dbReference type="SAM" id="SignalP"/>
    </source>
</evidence>
<dbReference type="Pfam" id="PF00999">
    <property type="entry name" value="Na_H_Exchanger"/>
    <property type="match status" value="1"/>
</dbReference>
<feature type="transmembrane region" description="Helical" evidence="11">
    <location>
        <begin position="408"/>
        <end position="431"/>
    </location>
</feature>
<feature type="transmembrane region" description="Helical" evidence="11">
    <location>
        <begin position="214"/>
        <end position="236"/>
    </location>
</feature>
<feature type="transmembrane region" description="Helical" evidence="11">
    <location>
        <begin position="318"/>
        <end position="334"/>
    </location>
</feature>
<dbReference type="InterPro" id="IPR006153">
    <property type="entry name" value="Cation/H_exchanger_TM"/>
</dbReference>
<feature type="signal peptide" evidence="12">
    <location>
        <begin position="1"/>
        <end position="32"/>
    </location>
</feature>
<dbReference type="PANTHER" id="PTHR10110:SF98">
    <property type="entry name" value="SODIUM_HYDROGEN EXCHANGER"/>
    <property type="match status" value="1"/>
</dbReference>
<dbReference type="NCBIfam" id="TIGR00840">
    <property type="entry name" value="b_cpa1"/>
    <property type="match status" value="1"/>
</dbReference>
<dbReference type="Gene3D" id="6.10.140.1330">
    <property type="match status" value="1"/>
</dbReference>
<evidence type="ECO:0000256" key="8">
    <source>
        <dbReference type="ARBA" id="ARBA00023201"/>
    </source>
</evidence>
<evidence type="ECO:0000256" key="9">
    <source>
        <dbReference type="RuleBase" id="RU003722"/>
    </source>
</evidence>
<feature type="region of interest" description="Disordered" evidence="10">
    <location>
        <begin position="818"/>
        <end position="845"/>
    </location>
</feature>
<feature type="transmembrane region" description="Helical" evidence="11">
    <location>
        <begin position="287"/>
        <end position="311"/>
    </location>
</feature>
<evidence type="ECO:0000259" key="13">
    <source>
        <dbReference type="Pfam" id="PF00999"/>
    </source>
</evidence>
<keyword evidence="3 9" id="KW-0812">Transmembrane</keyword>
<dbReference type="PANTHER" id="PTHR10110">
    <property type="entry name" value="SODIUM/HYDROGEN EXCHANGER"/>
    <property type="match status" value="1"/>
</dbReference>
<evidence type="ECO:0000256" key="5">
    <source>
        <dbReference type="ARBA" id="ARBA00023053"/>
    </source>
</evidence>
<dbReference type="InterPro" id="IPR004709">
    <property type="entry name" value="NaH_exchanger"/>
</dbReference>
<feature type="domain" description="Cation/H+ exchanger transmembrane" evidence="13">
    <location>
        <begin position="99"/>
        <end position="496"/>
    </location>
</feature>
<feature type="compositionally biased region" description="Basic and acidic residues" evidence="10">
    <location>
        <begin position="901"/>
        <end position="927"/>
    </location>
</feature>
<evidence type="ECO:0000256" key="7">
    <source>
        <dbReference type="ARBA" id="ARBA00023136"/>
    </source>
</evidence>
<evidence type="ECO:0000256" key="10">
    <source>
        <dbReference type="SAM" id="MobiDB-lite"/>
    </source>
</evidence>
<evidence type="ECO:0000256" key="11">
    <source>
        <dbReference type="SAM" id="Phobius"/>
    </source>
</evidence>
<dbReference type="AlphaFoldDB" id="A0A6A7FMG4"/>
<keyword evidence="5" id="KW-0915">Sodium</keyword>
<dbReference type="GO" id="GO:0051453">
    <property type="term" value="P:regulation of intracellular pH"/>
    <property type="evidence" value="ECO:0007669"/>
    <property type="project" value="TreeGrafter"/>
</dbReference>
<comment type="similarity">
    <text evidence="9">Belongs to the monovalent cation:proton antiporter 1 (CPA1) transporter (TC 2.A.36) family.</text>
</comment>
<dbReference type="InterPro" id="IPR018422">
    <property type="entry name" value="Cation/H_exchanger_CPA1"/>
</dbReference>
<dbReference type="GO" id="GO:0005886">
    <property type="term" value="C:plasma membrane"/>
    <property type="evidence" value="ECO:0007669"/>
    <property type="project" value="TreeGrafter"/>
</dbReference>
<feature type="transmembrane region" description="Helical" evidence="11">
    <location>
        <begin position="121"/>
        <end position="139"/>
    </location>
</feature>
<dbReference type="GO" id="GO:0015385">
    <property type="term" value="F:sodium:proton antiporter activity"/>
    <property type="evidence" value="ECO:0007669"/>
    <property type="project" value="InterPro"/>
</dbReference>
<keyword evidence="9" id="KW-0050">Antiport</keyword>
<feature type="chain" id="PRO_5025455986" description="Sodium/hydrogen exchanger" evidence="12">
    <location>
        <begin position="33"/>
        <end position="1020"/>
    </location>
</feature>
<protein>
    <recommendedName>
        <fullName evidence="9">Sodium/hydrogen exchanger</fullName>
    </recommendedName>
</protein>
<keyword evidence="4 11" id="KW-1133">Transmembrane helix</keyword>
<keyword evidence="12" id="KW-0732">Signal</keyword>
<feature type="transmembrane region" description="Helical" evidence="11">
    <location>
        <begin position="245"/>
        <end position="267"/>
    </location>
</feature>
<keyword evidence="2 9" id="KW-0813">Transport</keyword>
<keyword evidence="8 9" id="KW-0739">Sodium transport</keyword>
<dbReference type="EMBL" id="IACT01000350">
    <property type="protein sequence ID" value="LAC19771.1"/>
    <property type="molecule type" value="mRNA"/>
</dbReference>
<feature type="transmembrane region" description="Helical" evidence="11">
    <location>
        <begin position="378"/>
        <end position="396"/>
    </location>
</feature>
<feature type="compositionally biased region" description="Basic and acidic residues" evidence="10">
    <location>
        <begin position="935"/>
        <end position="962"/>
    </location>
</feature>
<dbReference type="Gene3D" id="6.10.250.1040">
    <property type="match status" value="1"/>
</dbReference>
<sequence>MTGPNYSNKSRVFGLLLSFALIAGWLGTSAHAFSVVTTGGTNTTADGGDLGNATINGTLRDASRSSDDGTVHHMERFPVIVQDFGRVETPFIISLWIFCACLGKIGFHMSPRFSKMFPESCMLILLGVIIGLLLFYTHAATVSPLTANVFFIYMLPPIILDAGYFMPNRLFFDHLGTILMFAVVGTIWNTLTIGISLYALSLTGIFGDMYELPILHMLLFSSLISAVDPIAVLAVFEEIQVEEVLFILVFGESLLNDGITVVLYHMFEGFSVLGQYNLIMQDYLAASASFLLVALGGTAIGIIWGFLTAFVTRFTKDVRVIEPVFIFVMSYLAYLNAEIFHLSGILSITFCGIAMKNYTTQNISIKSQTTVKYAMKMLAQSSETIIFMFLGVSTVHDDHSWNSAFVGLTILFCSVYRVLGILMLSAVANTFRVQKIDFVQKFVLSYGGLRGAVAFALVLTIDKDIIPAQPMFVTTTIAVVYFTVFFQGITIKPLVEMLGVRKSSHRKLTMNERLHERSMDYLMAGVEDIIGKHGNFYLRDKFKRFNTKYLTPCLVRDTQWSEPKLLETLNYIKMEEAMSYMHNSGHPPEQIESFAALYRTAHNAAHNAQLKQGDGQMIGEIWNLDVAELEYNPTAKHINDANFHHMLSDEYKPIKKRRHGGTYKRHAVQDEEMVEGSTTETHRNRNIRQPFVNHHHRYHHRKNKDGINGKAGGSDHIQKLNGTAITLRNDYIEQQMRDNPAFQPDDTDPGSYGAMENKDKAYKRMSIRGPVVAETTLPWRRHILADRPTRASIVQRRQSVDVDNDHVPTMAEMLLPWKRGDDLDGNSEPRHAEHPAWASNEDYIDTDSPSNTYLRRIGDVAKPNIQDIFKKRNSSASLYSISESSNGLKEALRRHSNQSSPKKEDGRKRSHEKSAYSRRSSLKDESYWRSALSDVPRRGMSMRDSRENSEPSSRRSSVRDIPSEVGGHGGSLLNTAITEEEPRASPGGTTPSPRAEHVINMEPAGDTPNTLETDRDETKF</sequence>
<feature type="transmembrane region" description="Helical" evidence="11">
    <location>
        <begin position="473"/>
        <end position="495"/>
    </location>
</feature>
<feature type="region of interest" description="Disordered" evidence="10">
    <location>
        <begin position="889"/>
        <end position="1020"/>
    </location>
</feature>
<evidence type="ECO:0000256" key="1">
    <source>
        <dbReference type="ARBA" id="ARBA00004141"/>
    </source>
</evidence>
<feature type="transmembrane region" description="Helical" evidence="11">
    <location>
        <begin position="340"/>
        <end position="358"/>
    </location>
</feature>
<keyword evidence="6 9" id="KW-0406">Ion transport</keyword>
<organism evidence="14">
    <name type="scientific">Hirondellea gigas</name>
    <dbReference type="NCBI Taxonomy" id="1518452"/>
    <lineage>
        <taxon>Eukaryota</taxon>
        <taxon>Metazoa</taxon>
        <taxon>Ecdysozoa</taxon>
        <taxon>Arthropoda</taxon>
        <taxon>Crustacea</taxon>
        <taxon>Multicrustacea</taxon>
        <taxon>Malacostraca</taxon>
        <taxon>Eumalacostraca</taxon>
        <taxon>Peracarida</taxon>
        <taxon>Amphipoda</taxon>
        <taxon>Amphilochidea</taxon>
        <taxon>Lysianassida</taxon>
        <taxon>Lysianassidira</taxon>
        <taxon>Lysianassoidea</taxon>
        <taxon>Lysianassidae</taxon>
        <taxon>Hirondellea</taxon>
    </lineage>
</organism>
<feature type="transmembrane region" description="Helical" evidence="11">
    <location>
        <begin position="91"/>
        <end position="109"/>
    </location>
</feature>
<comment type="subcellular location">
    <subcellularLocation>
        <location evidence="1">Membrane</location>
        <topology evidence="1">Multi-pass membrane protein</topology>
    </subcellularLocation>
</comment>
<feature type="transmembrane region" description="Helical" evidence="11">
    <location>
        <begin position="178"/>
        <end position="202"/>
    </location>
</feature>
<proteinExistence type="evidence at transcript level"/>
<evidence type="ECO:0000256" key="3">
    <source>
        <dbReference type="ARBA" id="ARBA00022692"/>
    </source>
</evidence>
<evidence type="ECO:0000256" key="6">
    <source>
        <dbReference type="ARBA" id="ARBA00023065"/>
    </source>
</evidence>
<keyword evidence="7 11" id="KW-0472">Membrane</keyword>
<evidence type="ECO:0000256" key="2">
    <source>
        <dbReference type="ARBA" id="ARBA00022448"/>
    </source>
</evidence>
<dbReference type="PRINTS" id="PR01084">
    <property type="entry name" value="NAHEXCHNGR"/>
</dbReference>
<feature type="transmembrane region" description="Helical" evidence="11">
    <location>
        <begin position="145"/>
        <end position="166"/>
    </location>
</feature>
<evidence type="ECO:0000256" key="4">
    <source>
        <dbReference type="ARBA" id="ARBA00022989"/>
    </source>
</evidence>
<feature type="compositionally biased region" description="Basic and acidic residues" evidence="10">
    <location>
        <begin position="818"/>
        <end position="834"/>
    </location>
</feature>
<dbReference type="GO" id="GO:0015386">
    <property type="term" value="F:potassium:proton antiporter activity"/>
    <property type="evidence" value="ECO:0007669"/>
    <property type="project" value="TreeGrafter"/>
</dbReference>